<name>A0AAD8N2M7_9APIA</name>
<dbReference type="InterPro" id="IPR026960">
    <property type="entry name" value="RVT-Znf"/>
</dbReference>
<gene>
    <name evidence="2" type="ORF">POM88_009373</name>
</gene>
<accession>A0AAD8N2M7</accession>
<dbReference type="EMBL" id="JAUIZM010000002">
    <property type="protein sequence ID" value="KAK1399510.1"/>
    <property type="molecule type" value="Genomic_DNA"/>
</dbReference>
<dbReference type="Proteomes" id="UP001237642">
    <property type="component" value="Unassembled WGS sequence"/>
</dbReference>
<protein>
    <recommendedName>
        <fullName evidence="1">Reverse transcriptase zinc-binding domain-containing protein</fullName>
    </recommendedName>
</protein>
<dbReference type="Pfam" id="PF13966">
    <property type="entry name" value="zf-RVT"/>
    <property type="match status" value="1"/>
</dbReference>
<reference evidence="2" key="1">
    <citation type="submission" date="2023-02" db="EMBL/GenBank/DDBJ databases">
        <title>Genome of toxic invasive species Heracleum sosnowskyi carries increased number of genes despite the absence of recent whole-genome duplications.</title>
        <authorList>
            <person name="Schelkunov M."/>
            <person name="Shtratnikova V."/>
            <person name="Makarenko M."/>
            <person name="Klepikova A."/>
            <person name="Omelchenko D."/>
            <person name="Novikova G."/>
            <person name="Obukhova E."/>
            <person name="Bogdanov V."/>
            <person name="Penin A."/>
            <person name="Logacheva M."/>
        </authorList>
    </citation>
    <scope>NUCLEOTIDE SEQUENCE</scope>
    <source>
        <strain evidence="2">Hsosn_3</strain>
        <tissue evidence="2">Leaf</tissue>
    </source>
</reference>
<evidence type="ECO:0000259" key="1">
    <source>
        <dbReference type="Pfam" id="PF13966"/>
    </source>
</evidence>
<dbReference type="AlphaFoldDB" id="A0AAD8N2M7"/>
<proteinExistence type="predicted"/>
<organism evidence="2 3">
    <name type="scientific">Heracleum sosnowskyi</name>
    <dbReference type="NCBI Taxonomy" id="360622"/>
    <lineage>
        <taxon>Eukaryota</taxon>
        <taxon>Viridiplantae</taxon>
        <taxon>Streptophyta</taxon>
        <taxon>Embryophyta</taxon>
        <taxon>Tracheophyta</taxon>
        <taxon>Spermatophyta</taxon>
        <taxon>Magnoliopsida</taxon>
        <taxon>eudicotyledons</taxon>
        <taxon>Gunneridae</taxon>
        <taxon>Pentapetalae</taxon>
        <taxon>asterids</taxon>
        <taxon>campanulids</taxon>
        <taxon>Apiales</taxon>
        <taxon>Apiaceae</taxon>
        <taxon>Apioideae</taxon>
        <taxon>apioid superclade</taxon>
        <taxon>Tordylieae</taxon>
        <taxon>Tordyliinae</taxon>
        <taxon>Heracleum</taxon>
    </lineage>
</organism>
<reference evidence="2" key="2">
    <citation type="submission" date="2023-05" db="EMBL/GenBank/DDBJ databases">
        <authorList>
            <person name="Schelkunov M.I."/>
        </authorList>
    </citation>
    <scope>NUCLEOTIDE SEQUENCE</scope>
    <source>
        <strain evidence="2">Hsosn_3</strain>
        <tissue evidence="2">Leaf</tissue>
    </source>
</reference>
<evidence type="ECO:0000313" key="2">
    <source>
        <dbReference type="EMBL" id="KAK1399510.1"/>
    </source>
</evidence>
<keyword evidence="3" id="KW-1185">Reference proteome</keyword>
<feature type="domain" description="Reverse transcriptase zinc-binding" evidence="1">
    <location>
        <begin position="42"/>
        <end position="130"/>
    </location>
</feature>
<comment type="caution">
    <text evidence="2">The sequence shown here is derived from an EMBL/GenBank/DDBJ whole genome shotgun (WGS) entry which is preliminary data.</text>
</comment>
<sequence>MWSRQLIERDKGDLEALTAQVASRVLTDSEDQLIWVPNKGTFFTKTFYEVNLLQSPQVINQVTNWNAIWTTKLPPKILLFLWKLQWGIIPTRKFLSVRIQGFNSVCAWCEAADESIDHLFWNCEVAYWAWAFIGKWWIITAVLNRFSVFSLPALLNCQKGLLAHKVWKLVVAATAWSI</sequence>
<evidence type="ECO:0000313" key="3">
    <source>
        <dbReference type="Proteomes" id="UP001237642"/>
    </source>
</evidence>